<evidence type="ECO:0000256" key="3">
    <source>
        <dbReference type="ARBA" id="ARBA00023125"/>
    </source>
</evidence>
<dbReference type="KEGG" id="bmeg:BG04_3453"/>
<dbReference type="Gene3D" id="1.10.10.10">
    <property type="entry name" value="Winged helix-like DNA-binding domain superfamily/Winged helix DNA-binding domain"/>
    <property type="match status" value="1"/>
</dbReference>
<evidence type="ECO:0000313" key="8">
    <source>
        <dbReference type="Proteomes" id="UP000031829"/>
    </source>
</evidence>
<dbReference type="InterPro" id="IPR036388">
    <property type="entry name" value="WH-like_DNA-bd_sf"/>
</dbReference>
<accession>A0A0B6ADH7</accession>
<dbReference type="PANTHER" id="PTHR30385">
    <property type="entry name" value="SIGMA FACTOR F FLAGELLAR"/>
    <property type="match status" value="1"/>
</dbReference>
<gene>
    <name evidence="7" type="ORF">BG04_3453</name>
</gene>
<dbReference type="InterPro" id="IPR013324">
    <property type="entry name" value="RNA_pol_sigma_r3/r4-like"/>
</dbReference>
<evidence type="ECO:0000259" key="6">
    <source>
        <dbReference type="Pfam" id="PF08281"/>
    </source>
</evidence>
<dbReference type="Gene3D" id="1.10.1740.10">
    <property type="match status" value="1"/>
</dbReference>
<dbReference type="AlphaFoldDB" id="A0A0B6ADH7"/>
<organism evidence="7 8">
    <name type="scientific">Priestia megaterium (strain ATCC 14581 / DSM 32 / CCUG 1817 / JCM 2506 / NBRC 15308 / NCIMB 9376 / NCTC 10342 / NRRL B-14308 / VKM B-512 / Ford 19)</name>
    <name type="common">Bacillus megaterium</name>
    <dbReference type="NCBI Taxonomy" id="1348623"/>
    <lineage>
        <taxon>Bacteria</taxon>
        <taxon>Bacillati</taxon>
        <taxon>Bacillota</taxon>
        <taxon>Bacilli</taxon>
        <taxon>Bacillales</taxon>
        <taxon>Bacillaceae</taxon>
        <taxon>Priestia</taxon>
    </lineage>
</organism>
<name>A0A0B6ADH7_PRIM2</name>
<dbReference type="GO" id="GO:0016987">
    <property type="term" value="F:sigma factor activity"/>
    <property type="evidence" value="ECO:0007669"/>
    <property type="project" value="UniProtKB-KW"/>
</dbReference>
<keyword evidence="3" id="KW-0238">DNA-binding</keyword>
<sequence length="163" mass="18839">MQKSSFDQIASSFHPLIVSMIKKFHIYKDYDEYYQIALIGLWRAYQKFDENKGSFSAYAYTTVRGTILSHLKGTILYEERETPAEQNLLSLNEDPALPVPLESEIIEQHIEHLTGREKIYVLEHLLEGYSYRDIAYKYGVSTGAVKNWGKAARKKLKASLLQE</sequence>
<keyword evidence="4" id="KW-0804">Transcription</keyword>
<feature type="domain" description="RNA polymerase sigma-70 region 2" evidence="5">
    <location>
        <begin position="11"/>
        <end position="72"/>
    </location>
</feature>
<dbReference type="EMBL" id="CP009920">
    <property type="protein sequence ID" value="AJI22940.1"/>
    <property type="molecule type" value="Genomic_DNA"/>
</dbReference>
<evidence type="ECO:0000313" key="7">
    <source>
        <dbReference type="EMBL" id="AJI22940.1"/>
    </source>
</evidence>
<dbReference type="Pfam" id="PF04542">
    <property type="entry name" value="Sigma70_r2"/>
    <property type="match status" value="1"/>
</dbReference>
<dbReference type="GO" id="GO:0006352">
    <property type="term" value="P:DNA-templated transcription initiation"/>
    <property type="evidence" value="ECO:0007669"/>
    <property type="project" value="InterPro"/>
</dbReference>
<evidence type="ECO:0000256" key="2">
    <source>
        <dbReference type="ARBA" id="ARBA00023082"/>
    </source>
</evidence>
<dbReference type="InterPro" id="IPR013325">
    <property type="entry name" value="RNA_pol_sigma_r2"/>
</dbReference>
<dbReference type="InterPro" id="IPR014284">
    <property type="entry name" value="RNA_pol_sigma-70_dom"/>
</dbReference>
<protein>
    <submittedName>
        <fullName evidence="7">RNA polymerase sigma factor, sigma-70 family protein</fullName>
    </submittedName>
</protein>
<feature type="domain" description="RNA polymerase sigma factor 70 region 4 type 2" evidence="6">
    <location>
        <begin position="104"/>
        <end position="156"/>
    </location>
</feature>
<dbReference type="SUPFAM" id="SSF88659">
    <property type="entry name" value="Sigma3 and sigma4 domains of RNA polymerase sigma factors"/>
    <property type="match status" value="1"/>
</dbReference>
<reference evidence="7 8" key="1">
    <citation type="journal article" date="2015" name="Genome Announc.">
        <title>Complete genome sequences for 35 biothreat assay-relevant bacillus species.</title>
        <authorList>
            <person name="Johnson S.L."/>
            <person name="Daligault H.E."/>
            <person name="Davenport K.W."/>
            <person name="Jaissle J."/>
            <person name="Frey K.G."/>
            <person name="Ladner J.T."/>
            <person name="Broomall S.M."/>
            <person name="Bishop-Lilly K.A."/>
            <person name="Bruce D.C."/>
            <person name="Gibbons H.S."/>
            <person name="Coyne S.R."/>
            <person name="Lo C.C."/>
            <person name="Meincke L."/>
            <person name="Munk A.C."/>
            <person name="Koroleva G.I."/>
            <person name="Rosenzweig C.N."/>
            <person name="Palacios G.F."/>
            <person name="Redden C.L."/>
            <person name="Minogue T.D."/>
            <person name="Chain P.S."/>
        </authorList>
    </citation>
    <scope>NUCLEOTIDE SEQUENCE [LARGE SCALE GENOMIC DNA]</scope>
    <source>
        <strain evidence="8">ATCC 14581 / DSM 32 / JCM 2506 / NBRC 15308 / NCIMB 9376 / NCTC 10342 / NRRL B-14308 / VKM B-512</strain>
    </source>
</reference>
<evidence type="ECO:0000259" key="5">
    <source>
        <dbReference type="Pfam" id="PF04542"/>
    </source>
</evidence>
<dbReference type="PANTHER" id="PTHR30385:SF4">
    <property type="entry name" value="RNA POLYMERASE SIGMA-E FACTOR"/>
    <property type="match status" value="1"/>
</dbReference>
<dbReference type="HOGENOM" id="CLU_047691_20_0_9"/>
<keyword evidence="2" id="KW-0731">Sigma factor</keyword>
<dbReference type="GO" id="GO:0003677">
    <property type="term" value="F:DNA binding"/>
    <property type="evidence" value="ECO:0007669"/>
    <property type="project" value="UniProtKB-KW"/>
</dbReference>
<dbReference type="GeneID" id="93641512"/>
<dbReference type="Proteomes" id="UP000031829">
    <property type="component" value="Chromosome"/>
</dbReference>
<dbReference type="RefSeq" id="WP_034653695.1">
    <property type="nucleotide sequence ID" value="NZ_BCVB01000003.1"/>
</dbReference>
<evidence type="ECO:0000256" key="1">
    <source>
        <dbReference type="ARBA" id="ARBA00023015"/>
    </source>
</evidence>
<proteinExistence type="predicted"/>
<dbReference type="SUPFAM" id="SSF88946">
    <property type="entry name" value="Sigma2 domain of RNA polymerase sigma factors"/>
    <property type="match status" value="1"/>
</dbReference>
<dbReference type="Pfam" id="PF08281">
    <property type="entry name" value="Sigma70_r4_2"/>
    <property type="match status" value="1"/>
</dbReference>
<dbReference type="InterPro" id="IPR013249">
    <property type="entry name" value="RNA_pol_sigma70_r4_t2"/>
</dbReference>
<evidence type="ECO:0000256" key="4">
    <source>
        <dbReference type="ARBA" id="ARBA00023163"/>
    </source>
</evidence>
<keyword evidence="1" id="KW-0805">Transcription regulation</keyword>
<dbReference type="InterPro" id="IPR007627">
    <property type="entry name" value="RNA_pol_sigma70_r2"/>
</dbReference>
<dbReference type="NCBIfam" id="TIGR02937">
    <property type="entry name" value="sigma70-ECF"/>
    <property type="match status" value="1"/>
</dbReference>